<gene>
    <name evidence="1" type="ORF">P0Y65_13945</name>
</gene>
<protein>
    <submittedName>
        <fullName evidence="1">Uncharacterized protein</fullName>
    </submittedName>
</protein>
<evidence type="ECO:0000313" key="2">
    <source>
        <dbReference type="Proteomes" id="UP001217476"/>
    </source>
</evidence>
<organism evidence="1 2">
    <name type="scientific">Candidatus Devosia phytovorans</name>
    <dbReference type="NCBI Taxonomy" id="3121372"/>
    <lineage>
        <taxon>Bacteria</taxon>
        <taxon>Pseudomonadati</taxon>
        <taxon>Pseudomonadota</taxon>
        <taxon>Alphaproteobacteria</taxon>
        <taxon>Hyphomicrobiales</taxon>
        <taxon>Devosiaceae</taxon>
        <taxon>Devosia</taxon>
    </lineage>
</organism>
<sequence>MDNQLHLLRRLQGEIAALAPGSGDRLAALDLQQRLTALRDRLVGEQQAIRLKLDTGRLRRHALVAYGEFPK</sequence>
<dbReference type="EMBL" id="CP119312">
    <property type="protein sequence ID" value="WEK03290.1"/>
    <property type="molecule type" value="Genomic_DNA"/>
</dbReference>
<accession>A0AAJ6AY84</accession>
<reference evidence="1" key="1">
    <citation type="submission" date="2023-03" db="EMBL/GenBank/DDBJ databases">
        <title>Andean soil-derived lignocellulolytic bacterial consortium as a source of novel taxa and putative plastic-active enzymes.</title>
        <authorList>
            <person name="Diaz-Garcia L."/>
            <person name="Chuvochina M."/>
            <person name="Feuerriegel G."/>
            <person name="Bunk B."/>
            <person name="Sproer C."/>
            <person name="Streit W.R."/>
            <person name="Rodriguez L.M."/>
            <person name="Overmann J."/>
            <person name="Jimenez D.J."/>
        </authorList>
    </citation>
    <scope>NUCLEOTIDE SEQUENCE</scope>
    <source>
        <strain evidence="1">MAG 4196</strain>
    </source>
</reference>
<name>A0AAJ6AY84_9HYPH</name>
<proteinExistence type="predicted"/>
<dbReference type="Proteomes" id="UP001217476">
    <property type="component" value="Chromosome"/>
</dbReference>
<dbReference type="AlphaFoldDB" id="A0AAJ6AY84"/>
<evidence type="ECO:0000313" key="1">
    <source>
        <dbReference type="EMBL" id="WEK03290.1"/>
    </source>
</evidence>